<dbReference type="Pfam" id="PF01730">
    <property type="entry name" value="UreF"/>
    <property type="match status" value="1"/>
</dbReference>
<gene>
    <name evidence="1" type="primary">ureF</name>
    <name evidence="2" type="ORF">BG04_5490</name>
</gene>
<dbReference type="HOGENOM" id="CLU_049215_4_2_9"/>
<comment type="subunit">
    <text evidence="1">UreD, UreF and UreG form a complex that acts as a GTP-hydrolysis-dependent molecular chaperone, activating the urease apoprotein by helping to assemble the nickel containing metallocenter of UreC. The UreE protein probably delivers the nickel.</text>
</comment>
<dbReference type="Proteomes" id="UP000031829">
    <property type="component" value="Chromosome"/>
</dbReference>
<protein>
    <recommendedName>
        <fullName evidence="1">Urease accessory protein UreF</fullName>
    </recommendedName>
</protein>
<keyword evidence="1" id="KW-0963">Cytoplasm</keyword>
<dbReference type="InterPro" id="IPR038277">
    <property type="entry name" value="UreF_sf"/>
</dbReference>
<reference evidence="2 3" key="1">
    <citation type="journal article" date="2015" name="Genome Announc.">
        <title>Complete genome sequences for 35 biothreat assay-relevant bacillus species.</title>
        <authorList>
            <person name="Johnson S.L."/>
            <person name="Daligault H.E."/>
            <person name="Davenport K.W."/>
            <person name="Jaissle J."/>
            <person name="Frey K.G."/>
            <person name="Ladner J.T."/>
            <person name="Broomall S.M."/>
            <person name="Bishop-Lilly K.A."/>
            <person name="Bruce D.C."/>
            <person name="Gibbons H.S."/>
            <person name="Coyne S.R."/>
            <person name="Lo C.C."/>
            <person name="Meincke L."/>
            <person name="Munk A.C."/>
            <person name="Koroleva G.I."/>
            <person name="Rosenzweig C.N."/>
            <person name="Palacios G.F."/>
            <person name="Redden C.L."/>
            <person name="Minogue T.D."/>
            <person name="Chain P.S."/>
        </authorList>
    </citation>
    <scope>NUCLEOTIDE SEQUENCE [LARGE SCALE GENOMIC DNA]</scope>
    <source>
        <strain evidence="3">ATCC 14581 / DSM 32 / JCM 2506 / NBRC 15308 / NCIMB 9376 / NCTC 10342 / NRRL B-14308 / VKM B-512</strain>
    </source>
</reference>
<evidence type="ECO:0000313" key="2">
    <source>
        <dbReference type="EMBL" id="AJI22555.1"/>
    </source>
</evidence>
<dbReference type="RefSeq" id="WP_034650871.1">
    <property type="nucleotide sequence ID" value="NZ_BCVB01000006.1"/>
</dbReference>
<dbReference type="GO" id="GO:0005737">
    <property type="term" value="C:cytoplasm"/>
    <property type="evidence" value="ECO:0007669"/>
    <property type="project" value="UniProtKB-SubCell"/>
</dbReference>
<dbReference type="Gene3D" id="1.10.4190.10">
    <property type="entry name" value="Urease accessory protein UreF"/>
    <property type="match status" value="1"/>
</dbReference>
<evidence type="ECO:0000313" key="3">
    <source>
        <dbReference type="Proteomes" id="UP000031829"/>
    </source>
</evidence>
<evidence type="ECO:0000256" key="1">
    <source>
        <dbReference type="HAMAP-Rule" id="MF_01385"/>
    </source>
</evidence>
<dbReference type="PIRSF" id="PIRSF009467">
    <property type="entry name" value="Ureas_acces_UreF"/>
    <property type="match status" value="1"/>
</dbReference>
<dbReference type="PANTHER" id="PTHR33620">
    <property type="entry name" value="UREASE ACCESSORY PROTEIN F"/>
    <property type="match status" value="1"/>
</dbReference>
<dbReference type="HAMAP" id="MF_01385">
    <property type="entry name" value="UreF"/>
    <property type="match status" value="1"/>
</dbReference>
<comment type="function">
    <text evidence="1">Required for maturation of urease via the functional incorporation of the urease nickel metallocenter.</text>
</comment>
<dbReference type="KEGG" id="bmeg:BG04_5490"/>
<organism evidence="2 3">
    <name type="scientific">Priestia megaterium (strain ATCC 14581 / DSM 32 / CCUG 1817 / JCM 2506 / NBRC 15308 / NCIMB 9376 / NCTC 10342 / NRRL B-14308 / VKM B-512 / Ford 19)</name>
    <name type="common">Bacillus megaterium</name>
    <dbReference type="NCBI Taxonomy" id="1348623"/>
    <lineage>
        <taxon>Bacteria</taxon>
        <taxon>Bacillati</taxon>
        <taxon>Bacillota</taxon>
        <taxon>Bacilli</taxon>
        <taxon>Bacillales</taxon>
        <taxon>Bacillaceae</taxon>
        <taxon>Priestia</taxon>
    </lineage>
</organism>
<dbReference type="InterPro" id="IPR002639">
    <property type="entry name" value="UreF"/>
</dbReference>
<dbReference type="PANTHER" id="PTHR33620:SF1">
    <property type="entry name" value="UREASE ACCESSORY PROTEIN F"/>
    <property type="match status" value="1"/>
</dbReference>
<proteinExistence type="inferred from homology"/>
<keyword evidence="1" id="KW-0143">Chaperone</keyword>
<name>A0A0B6ACA3_PRIM2</name>
<dbReference type="AlphaFoldDB" id="A0A0B6ACA3"/>
<accession>A0A0B6ACA3</accession>
<sequence length="228" mass="25912">MTNSLLSLIQLCDSNFPSGAFSHSFGFETYIQRDQIYNTETFQEALRTYLDVQLTYTDGLACRLAYEYANHDQFNEIIRVDHELYALALSKETREGTRRVGQRMLKLCLELFQGSYLEKYMSEVKAKKAYGHPAVVFALASLQLNITKEEAILSHLYASISSLIQNAVRGIPIGQTDGQKTLVLFQPLLQQALQHILQADQEEFGAVTPGLEIAQMQHEQLHVRLFMS</sequence>
<keyword evidence="1" id="KW-0996">Nickel insertion</keyword>
<dbReference type="GeneID" id="93643434"/>
<dbReference type="EMBL" id="CP009920">
    <property type="protein sequence ID" value="AJI22555.1"/>
    <property type="molecule type" value="Genomic_DNA"/>
</dbReference>
<comment type="subcellular location">
    <subcellularLocation>
        <location evidence="1">Cytoplasm</location>
    </subcellularLocation>
</comment>
<dbReference type="GO" id="GO:0016151">
    <property type="term" value="F:nickel cation binding"/>
    <property type="evidence" value="ECO:0007669"/>
    <property type="project" value="UniProtKB-UniRule"/>
</dbReference>
<comment type="similarity">
    <text evidence="1">Belongs to the UreF family.</text>
</comment>